<feature type="domain" description="N-acetyltransferase" evidence="3">
    <location>
        <begin position="1"/>
        <end position="150"/>
    </location>
</feature>
<name>A0A016QRJ5_9DEIO</name>
<dbReference type="CDD" id="cd04301">
    <property type="entry name" value="NAT_SF"/>
    <property type="match status" value="1"/>
</dbReference>
<evidence type="ECO:0000259" key="3">
    <source>
        <dbReference type="PROSITE" id="PS51186"/>
    </source>
</evidence>
<keyword evidence="2" id="KW-0012">Acyltransferase</keyword>
<comment type="caution">
    <text evidence="4">The sequence shown here is derived from an EMBL/GenBank/DDBJ whole genome shotgun (WGS) entry which is preliminary data.</text>
</comment>
<evidence type="ECO:0000313" key="4">
    <source>
        <dbReference type="EMBL" id="EYB68404.1"/>
    </source>
</evidence>
<dbReference type="GO" id="GO:0016747">
    <property type="term" value="F:acyltransferase activity, transferring groups other than amino-acyl groups"/>
    <property type="evidence" value="ECO:0007669"/>
    <property type="project" value="InterPro"/>
</dbReference>
<dbReference type="InterPro" id="IPR050832">
    <property type="entry name" value="Bact_Acetyltransf"/>
</dbReference>
<proteinExistence type="predicted"/>
<keyword evidence="1" id="KW-0808">Transferase</keyword>
<dbReference type="InterPro" id="IPR016181">
    <property type="entry name" value="Acyl_CoA_acyltransferase"/>
</dbReference>
<dbReference type="Gene3D" id="3.40.630.30">
    <property type="match status" value="1"/>
</dbReference>
<dbReference type="AlphaFoldDB" id="A0A016QRJ5"/>
<dbReference type="eggNOG" id="COG0454">
    <property type="taxonomic scope" value="Bacteria"/>
</dbReference>
<dbReference type="PATRIC" id="fig|1476583.3.peg.1497"/>
<dbReference type="InterPro" id="IPR000182">
    <property type="entry name" value="GNAT_dom"/>
</dbReference>
<dbReference type="EMBL" id="JHAC01000024">
    <property type="protein sequence ID" value="EYB68404.1"/>
    <property type="molecule type" value="Genomic_DNA"/>
</dbReference>
<dbReference type="OrthoDB" id="9788755at2"/>
<dbReference type="Proteomes" id="UP000020492">
    <property type="component" value="Unassembled WGS sequence"/>
</dbReference>
<dbReference type="PANTHER" id="PTHR43877">
    <property type="entry name" value="AMINOALKYLPHOSPHONATE N-ACETYLTRANSFERASE-RELATED-RELATED"/>
    <property type="match status" value="1"/>
</dbReference>
<evidence type="ECO:0000313" key="5">
    <source>
        <dbReference type="Proteomes" id="UP000020492"/>
    </source>
</evidence>
<sequence>MLILPAVPDDLPALLDLQRRAYASEAALYPEVTLLPMTQTLAELQEDAAGQTLLKGVLDGHLTASVRGCVDGSGVGQIGRLMVDPAEQGRGYGTCLLRAIEAALPAQTLELFTGKRSATNLRLYERLGYLRDRVESRDGVTLIYLRKEKATVTV</sequence>
<dbReference type="PROSITE" id="PS51186">
    <property type="entry name" value="GNAT"/>
    <property type="match status" value="1"/>
</dbReference>
<keyword evidence="5" id="KW-1185">Reference proteome</keyword>
<protein>
    <recommendedName>
        <fullName evidence="3">N-acetyltransferase domain-containing protein</fullName>
    </recommendedName>
</protein>
<dbReference type="SUPFAM" id="SSF55729">
    <property type="entry name" value="Acyl-CoA N-acyltransferases (Nat)"/>
    <property type="match status" value="1"/>
</dbReference>
<dbReference type="RefSeq" id="WP_034356246.1">
    <property type="nucleotide sequence ID" value="NZ_JHAC01000024.1"/>
</dbReference>
<gene>
    <name evidence="4" type="ORF">DEIPH_ctg024orf0011</name>
</gene>
<dbReference type="STRING" id="1476583.DEIPH_ctg024orf0011"/>
<organism evidence="4 5">
    <name type="scientific">Deinococcus phoenicis</name>
    <dbReference type="NCBI Taxonomy" id="1476583"/>
    <lineage>
        <taxon>Bacteria</taxon>
        <taxon>Thermotogati</taxon>
        <taxon>Deinococcota</taxon>
        <taxon>Deinococci</taxon>
        <taxon>Deinococcales</taxon>
        <taxon>Deinococcaceae</taxon>
        <taxon>Deinococcus</taxon>
    </lineage>
</organism>
<dbReference type="Pfam" id="PF00583">
    <property type="entry name" value="Acetyltransf_1"/>
    <property type="match status" value="1"/>
</dbReference>
<evidence type="ECO:0000256" key="1">
    <source>
        <dbReference type="ARBA" id="ARBA00022679"/>
    </source>
</evidence>
<accession>A0A016QRJ5</accession>
<reference evidence="4 5" key="1">
    <citation type="submission" date="2014-03" db="EMBL/GenBank/DDBJ databases">
        <title>Draft genome sequence of Deinococcus phoenicis 1P10ME.</title>
        <authorList>
            <person name="Stepanov V.G."/>
            <person name="Vaishampayan P."/>
            <person name="Venkateswaran K."/>
            <person name="Fox G.E."/>
        </authorList>
    </citation>
    <scope>NUCLEOTIDE SEQUENCE [LARGE SCALE GENOMIC DNA]</scope>
    <source>
        <strain evidence="4 5">1P10ME</strain>
    </source>
</reference>
<evidence type="ECO:0000256" key="2">
    <source>
        <dbReference type="ARBA" id="ARBA00023315"/>
    </source>
</evidence>
<dbReference type="PANTHER" id="PTHR43877:SF2">
    <property type="entry name" value="AMINOALKYLPHOSPHONATE N-ACETYLTRANSFERASE-RELATED"/>
    <property type="match status" value="1"/>
</dbReference>